<name>A0A0R1Z8Z2_9LACO</name>
<dbReference type="EMBL" id="AZGK01000001">
    <property type="protein sequence ID" value="KRM47532.1"/>
    <property type="molecule type" value="Genomic_DNA"/>
</dbReference>
<sequence length="55" mass="6406">MASKWADSIKDQYKAGGDLEKRKVSLLDYFLDGFKHFGNRSYLLTVNTSISRRFM</sequence>
<proteinExistence type="predicted"/>
<gene>
    <name evidence="1" type="ORF">FC51_GL000003</name>
</gene>
<comment type="caution">
    <text evidence="1">The sequence shown here is derived from an EMBL/GenBank/DDBJ whole genome shotgun (WGS) entry which is preliminary data.</text>
</comment>
<protein>
    <submittedName>
        <fullName evidence="1">Uncharacterized protein</fullName>
    </submittedName>
</protein>
<accession>A0A0R1Z8Z2</accession>
<evidence type="ECO:0000313" key="2">
    <source>
        <dbReference type="Proteomes" id="UP000051957"/>
    </source>
</evidence>
<dbReference type="AlphaFoldDB" id="A0A0R1Z8Z2"/>
<evidence type="ECO:0000313" key="1">
    <source>
        <dbReference type="EMBL" id="KRM47532.1"/>
    </source>
</evidence>
<dbReference type="Proteomes" id="UP000051957">
    <property type="component" value="Unassembled WGS sequence"/>
</dbReference>
<reference evidence="1 2" key="1">
    <citation type="journal article" date="2015" name="Genome Announc.">
        <title>Expanding the biotechnology potential of lactobacilli through comparative genomics of 213 strains and associated genera.</title>
        <authorList>
            <person name="Sun Z."/>
            <person name="Harris H.M."/>
            <person name="McCann A."/>
            <person name="Guo C."/>
            <person name="Argimon S."/>
            <person name="Zhang W."/>
            <person name="Yang X."/>
            <person name="Jeffery I.B."/>
            <person name="Cooney J.C."/>
            <person name="Kagawa T.F."/>
            <person name="Liu W."/>
            <person name="Song Y."/>
            <person name="Salvetti E."/>
            <person name="Wrobel A."/>
            <person name="Rasinkangas P."/>
            <person name="Parkhill J."/>
            <person name="Rea M.C."/>
            <person name="O'Sullivan O."/>
            <person name="Ritari J."/>
            <person name="Douillard F.P."/>
            <person name="Paul Ross R."/>
            <person name="Yang R."/>
            <person name="Briner A.E."/>
            <person name="Felis G.E."/>
            <person name="de Vos W.M."/>
            <person name="Barrangou R."/>
            <person name="Klaenhammer T.R."/>
            <person name="Caufield P.W."/>
            <person name="Cui Y."/>
            <person name="Zhang H."/>
            <person name="O'Toole P.W."/>
        </authorList>
    </citation>
    <scope>NUCLEOTIDE SEQUENCE [LARGE SCALE GENOMIC DNA]</scope>
    <source>
        <strain evidence="1 2">DSM 5707</strain>
    </source>
</reference>
<organism evidence="1 2">
    <name type="scientific">Lentilactobacillus parabuchneri DSM 5707 = NBRC 107865</name>
    <dbReference type="NCBI Taxonomy" id="1423784"/>
    <lineage>
        <taxon>Bacteria</taxon>
        <taxon>Bacillati</taxon>
        <taxon>Bacillota</taxon>
        <taxon>Bacilli</taxon>
        <taxon>Lactobacillales</taxon>
        <taxon>Lactobacillaceae</taxon>
        <taxon>Lentilactobacillus</taxon>
    </lineage>
</organism>